<dbReference type="AlphaFoldDB" id="A0A1H8WFE7"/>
<dbReference type="OrthoDB" id="7679563at2"/>
<proteinExistence type="inferred from homology"/>
<dbReference type="Pfam" id="PF09594">
    <property type="entry name" value="GT87"/>
    <property type="match status" value="1"/>
</dbReference>
<dbReference type="RefSeq" id="WP_011503394.1">
    <property type="nucleotide sequence ID" value="NZ_FODT01000012.1"/>
</dbReference>
<feature type="transmembrane region" description="Helical" evidence="8">
    <location>
        <begin position="206"/>
        <end position="227"/>
    </location>
</feature>
<evidence type="ECO:0000256" key="6">
    <source>
        <dbReference type="ARBA" id="ARBA00023136"/>
    </source>
</evidence>
<feature type="transmembrane region" description="Helical" evidence="8">
    <location>
        <begin position="351"/>
        <end position="381"/>
    </location>
</feature>
<comment type="subcellular location">
    <subcellularLocation>
        <location evidence="1">Cell membrane</location>
        <topology evidence="1">Multi-pass membrane protein</topology>
    </subcellularLocation>
</comment>
<dbReference type="EMBL" id="FODT01000012">
    <property type="protein sequence ID" value="SEP26233.1"/>
    <property type="molecule type" value="Genomic_DNA"/>
</dbReference>
<evidence type="ECO:0000256" key="7">
    <source>
        <dbReference type="ARBA" id="ARBA00024033"/>
    </source>
</evidence>
<reference evidence="10" key="1">
    <citation type="submission" date="2016-10" db="EMBL/GenBank/DDBJ databases">
        <authorList>
            <person name="Varghese N."/>
            <person name="Submissions S."/>
        </authorList>
    </citation>
    <scope>NUCLEOTIDE SEQUENCE [LARGE SCALE GENOMIC DNA]</scope>
    <source>
        <strain evidence="10">DSM 123</strain>
    </source>
</reference>
<keyword evidence="10" id="KW-1185">Reference proteome</keyword>
<evidence type="ECO:0008006" key="11">
    <source>
        <dbReference type="Google" id="ProtNLM"/>
    </source>
</evidence>
<feature type="transmembrane region" description="Helical" evidence="8">
    <location>
        <begin position="136"/>
        <end position="155"/>
    </location>
</feature>
<keyword evidence="2" id="KW-1003">Cell membrane</keyword>
<dbReference type="GO" id="GO:0016758">
    <property type="term" value="F:hexosyltransferase activity"/>
    <property type="evidence" value="ECO:0007669"/>
    <property type="project" value="InterPro"/>
</dbReference>
<evidence type="ECO:0000256" key="5">
    <source>
        <dbReference type="ARBA" id="ARBA00022989"/>
    </source>
</evidence>
<sequence length="403" mass="43067">MQRRELPRLTTAVAWSFVAVAALGYLYDLLRQTRDHLTNGAGRPFGDDFINYWSGAYLAWHGRVNEIYDTHAFHIFEQSVVGATLDNYHYSYPPVLLLLTAPLAFIPYVPALLTWLVAGWYAFYRALRLAMPGRSALLLALSAPAVFINAVGGQNGTWTAALLGGGLGLLERRPLLAGGLLGLLIYKPQLGLLIPVALLAGRHWRAFASASLVAGGLLAVSAIGYGTDVWAQYLHNLGLLRQIILEDGSGVWHRFVSVFVAARRLGAPVEAAYAVQIATGALACIAVAWVWFGRASAGVKNAVLVLGTCFATPYLQDYDLVFGALAVAWLWHGGASPVSDRALQVSAGLLLLLPLVAASLAHLTGLALGPVFILPLFLVALRMSFWVGAANARASEGVAGSAR</sequence>
<dbReference type="Proteomes" id="UP000199615">
    <property type="component" value="Unassembled WGS sequence"/>
</dbReference>
<evidence type="ECO:0000313" key="10">
    <source>
        <dbReference type="Proteomes" id="UP000199615"/>
    </source>
</evidence>
<organism evidence="9 10">
    <name type="scientific">Rhodopseudomonas pseudopalustris</name>
    <dbReference type="NCBI Taxonomy" id="1513892"/>
    <lineage>
        <taxon>Bacteria</taxon>
        <taxon>Pseudomonadati</taxon>
        <taxon>Pseudomonadota</taxon>
        <taxon>Alphaproteobacteria</taxon>
        <taxon>Hyphomicrobiales</taxon>
        <taxon>Nitrobacteraceae</taxon>
        <taxon>Rhodopseudomonas</taxon>
    </lineage>
</organism>
<dbReference type="InterPro" id="IPR018584">
    <property type="entry name" value="GT87"/>
</dbReference>
<evidence type="ECO:0000256" key="3">
    <source>
        <dbReference type="ARBA" id="ARBA00022679"/>
    </source>
</evidence>
<gene>
    <name evidence="9" type="ORF">SAMN05444123_11239</name>
</gene>
<keyword evidence="6 8" id="KW-0472">Membrane</keyword>
<evidence type="ECO:0000256" key="8">
    <source>
        <dbReference type="SAM" id="Phobius"/>
    </source>
</evidence>
<feature type="transmembrane region" description="Helical" evidence="8">
    <location>
        <begin position="273"/>
        <end position="292"/>
    </location>
</feature>
<feature type="transmembrane region" description="Helical" evidence="8">
    <location>
        <begin position="175"/>
        <end position="199"/>
    </location>
</feature>
<name>A0A1H8WFE7_9BRAD</name>
<evidence type="ECO:0000256" key="2">
    <source>
        <dbReference type="ARBA" id="ARBA00022475"/>
    </source>
</evidence>
<comment type="similarity">
    <text evidence="7">Belongs to the glycosyltransferase 87 family.</text>
</comment>
<protein>
    <recommendedName>
        <fullName evidence="11">DUF2029 domain-containing protein</fullName>
    </recommendedName>
</protein>
<evidence type="ECO:0000256" key="4">
    <source>
        <dbReference type="ARBA" id="ARBA00022692"/>
    </source>
</evidence>
<accession>A0A1H8WFE7</accession>
<keyword evidence="4 8" id="KW-0812">Transmembrane</keyword>
<feature type="transmembrane region" description="Helical" evidence="8">
    <location>
        <begin position="304"/>
        <end position="331"/>
    </location>
</feature>
<feature type="transmembrane region" description="Helical" evidence="8">
    <location>
        <begin position="95"/>
        <end position="124"/>
    </location>
</feature>
<evidence type="ECO:0000313" key="9">
    <source>
        <dbReference type="EMBL" id="SEP26233.1"/>
    </source>
</evidence>
<feature type="transmembrane region" description="Helical" evidence="8">
    <location>
        <begin position="12"/>
        <end position="30"/>
    </location>
</feature>
<keyword evidence="3" id="KW-0808">Transferase</keyword>
<keyword evidence="5 8" id="KW-1133">Transmembrane helix</keyword>
<dbReference type="GO" id="GO:0005886">
    <property type="term" value="C:plasma membrane"/>
    <property type="evidence" value="ECO:0007669"/>
    <property type="project" value="UniProtKB-SubCell"/>
</dbReference>
<evidence type="ECO:0000256" key="1">
    <source>
        <dbReference type="ARBA" id="ARBA00004651"/>
    </source>
</evidence>